<evidence type="ECO:0000313" key="4">
    <source>
        <dbReference type="EMBL" id="PON19972.1"/>
    </source>
</evidence>
<dbReference type="Pfam" id="PF05368">
    <property type="entry name" value="NmrA"/>
    <property type="match status" value="1"/>
</dbReference>
<dbReference type="InterPro" id="IPR036291">
    <property type="entry name" value="NAD(P)-bd_dom_sf"/>
</dbReference>
<evidence type="ECO:0000256" key="2">
    <source>
        <dbReference type="ARBA" id="ARBA00023002"/>
    </source>
</evidence>
<dbReference type="PANTHER" id="PTHR47706:SF9">
    <property type="entry name" value="NMRA-LIKE DOMAIN-CONTAINING PROTEIN-RELATED"/>
    <property type="match status" value="1"/>
</dbReference>
<sequence>MIYHSVTSKIYNNIARLSNNTTILVLIAGITGNLGTRLAKVATSRGLQVRGLGRDRTKLDEKKTGIIESFITSQTYYDIPALETAVEGVDAVICAYSPTAILDLEGHLLLFRAAERAGVTIFLASSWGHPLDKISFGEYKHYNTHIAFKQQVAMTSSIKPVFMNVGIFADLLYGPFGPGGWDTTGANPTIEYWGQGNKRKIHWSELNDVAEWTIDVLQSKDIQAGKGGTYQMQSGASTLEEFAATWTKVTGEEVNLVNRGSLEDLESLVYTARKEKGTGRYIEYLVNATSLLHTRGAFIITEFDLMESSKTRTTLEEYVTALLTNRNTIKEYIKKLESVH</sequence>
<name>A0A2P4Z6R8_9HYPO</name>
<keyword evidence="2" id="KW-0560">Oxidoreductase</keyword>
<dbReference type="GeneID" id="29991166"/>
<reference evidence="4 5" key="1">
    <citation type="journal article" date="2016" name="Genome Announc.">
        <title>Draft Whole-Genome Sequence of Trichoderma gamsii T6085, a Promising Biocontrol Agent of Fusarium Head Blight on Wheat.</title>
        <authorList>
            <person name="Baroncelli R."/>
            <person name="Zapparata A."/>
            <person name="Piaggeschi G."/>
            <person name="Sarrocco S."/>
            <person name="Vannacci G."/>
        </authorList>
    </citation>
    <scope>NUCLEOTIDE SEQUENCE [LARGE SCALE GENOMIC DNA]</scope>
    <source>
        <strain evidence="4 5">T6085</strain>
    </source>
</reference>
<dbReference type="EMBL" id="JPDN02000131">
    <property type="protein sequence ID" value="PON19972.1"/>
    <property type="molecule type" value="Genomic_DNA"/>
</dbReference>
<dbReference type="Gene3D" id="3.40.50.720">
    <property type="entry name" value="NAD(P)-binding Rossmann-like Domain"/>
    <property type="match status" value="1"/>
</dbReference>
<accession>A0A2P4Z6R8</accession>
<keyword evidence="5" id="KW-1185">Reference proteome</keyword>
<dbReference type="InterPro" id="IPR008030">
    <property type="entry name" value="NmrA-like"/>
</dbReference>
<comment type="caution">
    <text evidence="4">The sequence shown here is derived from an EMBL/GenBank/DDBJ whole genome shotgun (WGS) entry which is preliminary data.</text>
</comment>
<organism evidence="4 5">
    <name type="scientific">Trichoderma gamsii</name>
    <dbReference type="NCBI Taxonomy" id="398673"/>
    <lineage>
        <taxon>Eukaryota</taxon>
        <taxon>Fungi</taxon>
        <taxon>Dikarya</taxon>
        <taxon>Ascomycota</taxon>
        <taxon>Pezizomycotina</taxon>
        <taxon>Sordariomycetes</taxon>
        <taxon>Hypocreomycetidae</taxon>
        <taxon>Hypocreales</taxon>
        <taxon>Hypocreaceae</taxon>
        <taxon>Trichoderma</taxon>
    </lineage>
</organism>
<keyword evidence="1" id="KW-0521">NADP</keyword>
<feature type="domain" description="NmrA-like" evidence="3">
    <location>
        <begin position="24"/>
        <end position="268"/>
    </location>
</feature>
<dbReference type="RefSeq" id="XP_018655704.1">
    <property type="nucleotide sequence ID" value="XM_018811083.1"/>
</dbReference>
<dbReference type="SUPFAM" id="SSF51735">
    <property type="entry name" value="NAD(P)-binding Rossmann-fold domains"/>
    <property type="match status" value="1"/>
</dbReference>
<gene>
    <name evidence="4" type="ORF">TGAM01_v211163</name>
</gene>
<dbReference type="Proteomes" id="UP000054821">
    <property type="component" value="Unassembled WGS sequence"/>
</dbReference>
<dbReference type="GO" id="GO:0016491">
    <property type="term" value="F:oxidoreductase activity"/>
    <property type="evidence" value="ECO:0007669"/>
    <property type="project" value="UniProtKB-KW"/>
</dbReference>
<evidence type="ECO:0000256" key="1">
    <source>
        <dbReference type="ARBA" id="ARBA00022857"/>
    </source>
</evidence>
<dbReference type="AlphaFoldDB" id="A0A2P4Z6R8"/>
<evidence type="ECO:0000259" key="3">
    <source>
        <dbReference type="Pfam" id="PF05368"/>
    </source>
</evidence>
<dbReference type="PANTHER" id="PTHR47706">
    <property type="entry name" value="NMRA-LIKE FAMILY PROTEIN"/>
    <property type="match status" value="1"/>
</dbReference>
<protein>
    <recommendedName>
        <fullName evidence="3">NmrA-like domain-containing protein</fullName>
    </recommendedName>
</protein>
<dbReference type="STRING" id="398673.A0A2P4Z6R8"/>
<dbReference type="InterPro" id="IPR051609">
    <property type="entry name" value="NmrA/Isoflavone_reductase-like"/>
</dbReference>
<proteinExistence type="predicted"/>
<evidence type="ECO:0000313" key="5">
    <source>
        <dbReference type="Proteomes" id="UP000054821"/>
    </source>
</evidence>